<feature type="signal peptide" evidence="1">
    <location>
        <begin position="1"/>
        <end position="25"/>
    </location>
</feature>
<accession>A0A1N7KNQ4</accession>
<evidence type="ECO:0000313" key="3">
    <source>
        <dbReference type="Proteomes" id="UP000186917"/>
    </source>
</evidence>
<sequence>MKMVTRVFSAMFLVALFAIQPKATAFGDTTYAIGWYNNSGLPDDEFRVIFTNTATGNTTIFDGVPNSGTLGSIKAGTYNIYVYNKLDNINVHSFRMPCTPYVSGTNATFANVTVPGNLNCLEMDIDW</sequence>
<dbReference type="RefSeq" id="WP_144263941.1">
    <property type="nucleotide sequence ID" value="NZ_AP017422.1"/>
</dbReference>
<gene>
    <name evidence="2" type="ORF">SAMN05421788_101329</name>
</gene>
<feature type="chain" id="PRO_5011980872" evidence="1">
    <location>
        <begin position="26"/>
        <end position="127"/>
    </location>
</feature>
<keyword evidence="1" id="KW-0732">Signal</keyword>
<name>A0A1N7KNQ4_9BACT</name>
<keyword evidence="3" id="KW-1185">Reference proteome</keyword>
<proteinExistence type="predicted"/>
<reference evidence="3" key="1">
    <citation type="submission" date="2017-01" db="EMBL/GenBank/DDBJ databases">
        <authorList>
            <person name="Varghese N."/>
            <person name="Submissions S."/>
        </authorList>
    </citation>
    <scope>NUCLEOTIDE SEQUENCE [LARGE SCALE GENOMIC DNA]</scope>
    <source>
        <strain evidence="3">DSM 21054</strain>
    </source>
</reference>
<evidence type="ECO:0000256" key="1">
    <source>
        <dbReference type="SAM" id="SignalP"/>
    </source>
</evidence>
<dbReference type="EMBL" id="FTOR01000001">
    <property type="protein sequence ID" value="SIS63225.1"/>
    <property type="molecule type" value="Genomic_DNA"/>
</dbReference>
<organism evidence="2 3">
    <name type="scientific">Filimonas lacunae</name>
    <dbReference type="NCBI Taxonomy" id="477680"/>
    <lineage>
        <taxon>Bacteria</taxon>
        <taxon>Pseudomonadati</taxon>
        <taxon>Bacteroidota</taxon>
        <taxon>Chitinophagia</taxon>
        <taxon>Chitinophagales</taxon>
        <taxon>Chitinophagaceae</taxon>
        <taxon>Filimonas</taxon>
    </lineage>
</organism>
<protein>
    <submittedName>
        <fullName evidence="2">Uncharacterized protein</fullName>
    </submittedName>
</protein>
<dbReference type="AlphaFoldDB" id="A0A1N7KNQ4"/>
<evidence type="ECO:0000313" key="2">
    <source>
        <dbReference type="EMBL" id="SIS63225.1"/>
    </source>
</evidence>
<dbReference type="Proteomes" id="UP000186917">
    <property type="component" value="Unassembled WGS sequence"/>
</dbReference>